<comment type="caution">
    <text evidence="1">The sequence shown here is derived from an EMBL/GenBank/DDBJ whole genome shotgun (WGS) entry which is preliminary data.</text>
</comment>
<dbReference type="Proteomes" id="UP000308724">
    <property type="component" value="Unassembled WGS sequence"/>
</dbReference>
<dbReference type="AlphaFoldDB" id="A0A4T0C3C6"/>
<evidence type="ECO:0000313" key="1">
    <source>
        <dbReference type="EMBL" id="TIA41930.1"/>
    </source>
</evidence>
<accession>A0A4T0C3C6</accession>
<evidence type="ECO:0000313" key="2">
    <source>
        <dbReference type="Proteomes" id="UP000308724"/>
    </source>
</evidence>
<gene>
    <name evidence="1" type="ORF">D6C78_01454</name>
</gene>
<name>A0A4T0C3C6_AURPU</name>
<sequence length="195" mass="22242">MTQNFHYIMASSSPYSRSDTIAAVTDCYQFYIKLPYVALDALVFALKPNGWPDINTAELRSRGEPDEVINLLRHLPYLEHPSIRGGWTIDSSSSSSSSIQYHKGVCYNNNPDSIKSLPSHAFPIAELTDREGCHLLLDTQTGNITDYNVMANGIEGNWDIYEVYGIYKRHGWPENSFDREECKSELEQYLRDADY</sequence>
<organism evidence="1 2">
    <name type="scientific">Aureobasidium pullulans</name>
    <name type="common">Black yeast</name>
    <name type="synonym">Pullularia pullulans</name>
    <dbReference type="NCBI Taxonomy" id="5580"/>
    <lineage>
        <taxon>Eukaryota</taxon>
        <taxon>Fungi</taxon>
        <taxon>Dikarya</taxon>
        <taxon>Ascomycota</taxon>
        <taxon>Pezizomycotina</taxon>
        <taxon>Dothideomycetes</taxon>
        <taxon>Dothideomycetidae</taxon>
        <taxon>Dothideales</taxon>
        <taxon>Saccotheciaceae</taxon>
        <taxon>Aureobasidium</taxon>
    </lineage>
</organism>
<protein>
    <submittedName>
        <fullName evidence="1">Uncharacterized protein</fullName>
    </submittedName>
</protein>
<dbReference type="EMBL" id="QZBZ01000015">
    <property type="protein sequence ID" value="TIA41930.1"/>
    <property type="molecule type" value="Genomic_DNA"/>
</dbReference>
<reference evidence="1 2" key="1">
    <citation type="submission" date="2018-10" db="EMBL/GenBank/DDBJ databases">
        <title>Fifty Aureobasidium pullulans genomes reveal a recombining polyextremotolerant generalist.</title>
        <authorList>
            <person name="Gostincar C."/>
            <person name="Turk M."/>
            <person name="Zajc J."/>
            <person name="Gunde-Cimerman N."/>
        </authorList>
    </citation>
    <scope>NUCLEOTIDE SEQUENCE [LARGE SCALE GENOMIC DNA]</scope>
    <source>
        <strain evidence="1 2">EXF-1645</strain>
    </source>
</reference>
<proteinExistence type="predicted"/>